<dbReference type="EMBL" id="CM044701">
    <property type="protein sequence ID" value="KAI5682514.1"/>
    <property type="molecule type" value="Genomic_DNA"/>
</dbReference>
<evidence type="ECO:0000313" key="2">
    <source>
        <dbReference type="Proteomes" id="UP001060085"/>
    </source>
</evidence>
<reference evidence="2" key="1">
    <citation type="journal article" date="2023" name="Nat. Plants">
        <title>Single-cell RNA sequencing provides a high-resolution roadmap for understanding the multicellular compartmentation of specialized metabolism.</title>
        <authorList>
            <person name="Sun S."/>
            <person name="Shen X."/>
            <person name="Li Y."/>
            <person name="Li Y."/>
            <person name="Wang S."/>
            <person name="Li R."/>
            <person name="Zhang H."/>
            <person name="Shen G."/>
            <person name="Guo B."/>
            <person name="Wei J."/>
            <person name="Xu J."/>
            <person name="St-Pierre B."/>
            <person name="Chen S."/>
            <person name="Sun C."/>
        </authorList>
    </citation>
    <scope>NUCLEOTIDE SEQUENCE [LARGE SCALE GENOMIC DNA]</scope>
</reference>
<evidence type="ECO:0000313" key="1">
    <source>
        <dbReference type="EMBL" id="KAI5682514.1"/>
    </source>
</evidence>
<comment type="caution">
    <text evidence="1">The sequence shown here is derived from an EMBL/GenBank/DDBJ whole genome shotgun (WGS) entry which is preliminary data.</text>
</comment>
<dbReference type="Proteomes" id="UP001060085">
    <property type="component" value="Linkage Group LG01"/>
</dbReference>
<proteinExistence type="predicted"/>
<name>A0ACC0CCJ6_CATRO</name>
<organism evidence="1 2">
    <name type="scientific">Catharanthus roseus</name>
    <name type="common">Madagascar periwinkle</name>
    <name type="synonym">Vinca rosea</name>
    <dbReference type="NCBI Taxonomy" id="4058"/>
    <lineage>
        <taxon>Eukaryota</taxon>
        <taxon>Viridiplantae</taxon>
        <taxon>Streptophyta</taxon>
        <taxon>Embryophyta</taxon>
        <taxon>Tracheophyta</taxon>
        <taxon>Spermatophyta</taxon>
        <taxon>Magnoliopsida</taxon>
        <taxon>eudicotyledons</taxon>
        <taxon>Gunneridae</taxon>
        <taxon>Pentapetalae</taxon>
        <taxon>asterids</taxon>
        <taxon>lamiids</taxon>
        <taxon>Gentianales</taxon>
        <taxon>Apocynaceae</taxon>
        <taxon>Rauvolfioideae</taxon>
        <taxon>Vinceae</taxon>
        <taxon>Catharanthinae</taxon>
        <taxon>Catharanthus</taxon>
    </lineage>
</organism>
<gene>
    <name evidence="1" type="ORF">M9H77_03742</name>
</gene>
<sequence>MKNSFRLGLKFGKNQVNGHVSGLHCTWSVPRTGASSDDVDGFLTLRVDPLEEGHSTLRVWPNRYLCGYRIILCGGTVPQESVAYLTSDMGVRLFVIERSYRNLVPMSSIWGSRPCPWSPTVALHVLLNLGRRSCTDAQQATEVLGQDELASDSEMTPEPERVAPAVAGNMGTFVADSLPVAASPTPILLDSHYHHYFGVGSGRITFVAIVCVVSSGLRLLDSRLWS</sequence>
<keyword evidence="2" id="KW-1185">Reference proteome</keyword>
<accession>A0ACC0CCJ6</accession>
<protein>
    <submittedName>
        <fullName evidence="1">Uncharacterized protein</fullName>
    </submittedName>
</protein>